<dbReference type="Proteomes" id="UP000281647">
    <property type="component" value="Unassembled WGS sequence"/>
</dbReference>
<accession>A0A432V832</accession>
<reference evidence="2 3" key="1">
    <citation type="submission" date="2018-11" db="EMBL/GenBank/DDBJ databases">
        <title>Pseudaminobacter arsenicus sp. nov., an arsenic-resistant bacterium isolated from arsenic-rich aquifers.</title>
        <authorList>
            <person name="Mu Y."/>
        </authorList>
    </citation>
    <scope>NUCLEOTIDE SEQUENCE [LARGE SCALE GENOMIC DNA]</scope>
    <source>
        <strain evidence="2 3">CB3</strain>
    </source>
</reference>
<dbReference type="SUPFAM" id="SSF47616">
    <property type="entry name" value="GST C-terminal domain-like"/>
    <property type="match status" value="1"/>
</dbReference>
<dbReference type="PANTHER" id="PTHR43969">
    <property type="entry name" value="GLUTATHIONE S TRANSFERASE D10, ISOFORM A-RELATED"/>
    <property type="match status" value="1"/>
</dbReference>
<comment type="caution">
    <text evidence="2">The sequence shown here is derived from an EMBL/GenBank/DDBJ whole genome shotgun (WGS) entry which is preliminary data.</text>
</comment>
<evidence type="ECO:0000259" key="1">
    <source>
        <dbReference type="PROSITE" id="PS50404"/>
    </source>
</evidence>
<dbReference type="InterPro" id="IPR036249">
    <property type="entry name" value="Thioredoxin-like_sf"/>
</dbReference>
<dbReference type="CDD" id="cd03049">
    <property type="entry name" value="GST_N_3"/>
    <property type="match status" value="1"/>
</dbReference>
<dbReference type="Gene3D" id="3.40.30.10">
    <property type="entry name" value="Glutaredoxin"/>
    <property type="match status" value="1"/>
</dbReference>
<gene>
    <name evidence="2" type="ORF">EET67_08415</name>
</gene>
<proteinExistence type="predicted"/>
<dbReference type="PANTHER" id="PTHR43969:SF9">
    <property type="entry name" value="GLUTATHIONE S TRANSFERASE D10, ISOFORM A-RELATED"/>
    <property type="match status" value="1"/>
</dbReference>
<dbReference type="InterPro" id="IPR004045">
    <property type="entry name" value="Glutathione_S-Trfase_N"/>
</dbReference>
<keyword evidence="3" id="KW-1185">Reference proteome</keyword>
<dbReference type="OrthoDB" id="9795329at2"/>
<dbReference type="CDD" id="cd03205">
    <property type="entry name" value="GST_C_6"/>
    <property type="match status" value="1"/>
</dbReference>
<dbReference type="AlphaFoldDB" id="A0A432V832"/>
<dbReference type="GO" id="GO:0006749">
    <property type="term" value="P:glutathione metabolic process"/>
    <property type="evidence" value="ECO:0007669"/>
    <property type="project" value="TreeGrafter"/>
</dbReference>
<dbReference type="EMBL" id="RKST01000007">
    <property type="protein sequence ID" value="RUM98309.1"/>
    <property type="molecule type" value="Genomic_DNA"/>
</dbReference>
<dbReference type="SUPFAM" id="SSF52833">
    <property type="entry name" value="Thioredoxin-like"/>
    <property type="match status" value="1"/>
</dbReference>
<dbReference type="GO" id="GO:0004364">
    <property type="term" value="F:glutathione transferase activity"/>
    <property type="evidence" value="ECO:0007669"/>
    <property type="project" value="TreeGrafter"/>
</dbReference>
<sequence length="207" mass="23079">MKLFYAPTSPYVRKVMAVAHETDLVDEIELLFSGTTPLAGDKELRSFNPLGKIPALVTDEAGCLFDSRVICEYLAAKGGNKKLFPPDGPSRWEVLAQQALGDGLLDAALLARYEIMMRPENQRSGEWRAAQLQKVTTALDRIEALLPTVGDTVTIGTITFGCALGYLDFRFPELEWHKNRPVAERWFGEFDERPAMAATRPREHVPA</sequence>
<dbReference type="PROSITE" id="PS50404">
    <property type="entry name" value="GST_NTER"/>
    <property type="match status" value="1"/>
</dbReference>
<dbReference type="Pfam" id="PF13410">
    <property type="entry name" value="GST_C_2"/>
    <property type="match status" value="1"/>
</dbReference>
<dbReference type="Gene3D" id="1.20.1050.10">
    <property type="match status" value="1"/>
</dbReference>
<name>A0A432V832_9HYPH</name>
<evidence type="ECO:0000313" key="3">
    <source>
        <dbReference type="Proteomes" id="UP000281647"/>
    </source>
</evidence>
<dbReference type="Pfam" id="PF13409">
    <property type="entry name" value="GST_N_2"/>
    <property type="match status" value="1"/>
</dbReference>
<keyword evidence="2" id="KW-0808">Transferase</keyword>
<dbReference type="InterPro" id="IPR036282">
    <property type="entry name" value="Glutathione-S-Trfase_C_sf"/>
</dbReference>
<organism evidence="2 3">
    <name type="scientific">Borborobacter arsenicus</name>
    <dbReference type="NCBI Taxonomy" id="1851146"/>
    <lineage>
        <taxon>Bacteria</taxon>
        <taxon>Pseudomonadati</taxon>
        <taxon>Pseudomonadota</taxon>
        <taxon>Alphaproteobacteria</taxon>
        <taxon>Hyphomicrobiales</taxon>
        <taxon>Phyllobacteriaceae</taxon>
        <taxon>Borborobacter</taxon>
    </lineage>
</organism>
<protein>
    <submittedName>
        <fullName evidence="2">Glutathione S-transferase</fullName>
    </submittedName>
</protein>
<evidence type="ECO:0000313" key="2">
    <source>
        <dbReference type="EMBL" id="RUM98309.1"/>
    </source>
</evidence>
<feature type="domain" description="GST N-terminal" evidence="1">
    <location>
        <begin position="1"/>
        <end position="82"/>
    </location>
</feature>